<evidence type="ECO:0000256" key="1">
    <source>
        <dbReference type="SAM" id="MobiDB-lite"/>
    </source>
</evidence>
<dbReference type="EMBL" id="UYRU01053098">
    <property type="protein sequence ID" value="VDN12128.1"/>
    <property type="molecule type" value="Genomic_DNA"/>
</dbReference>
<accession>A0A3P7LQ58</accession>
<reference evidence="2 3" key="1">
    <citation type="submission" date="2018-11" db="EMBL/GenBank/DDBJ databases">
        <authorList>
            <consortium name="Pathogen Informatics"/>
        </authorList>
    </citation>
    <scope>NUCLEOTIDE SEQUENCE [LARGE SCALE GENOMIC DNA]</scope>
</reference>
<protein>
    <submittedName>
        <fullName evidence="2">Uncharacterized protein</fullName>
    </submittedName>
</protein>
<sequence length="83" mass="9452">MKTTSTYGKKTTIFNQRSTTQMHHTNQLTKTSLARKKLKQPSLIRTSSEIAHLRRVHIFCPNVPSQFPCKLPPSKFPPSCLLS</sequence>
<organism evidence="2 3">
    <name type="scientific">Dibothriocephalus latus</name>
    <name type="common">Fish tapeworm</name>
    <name type="synonym">Diphyllobothrium latum</name>
    <dbReference type="NCBI Taxonomy" id="60516"/>
    <lineage>
        <taxon>Eukaryota</taxon>
        <taxon>Metazoa</taxon>
        <taxon>Spiralia</taxon>
        <taxon>Lophotrochozoa</taxon>
        <taxon>Platyhelminthes</taxon>
        <taxon>Cestoda</taxon>
        <taxon>Eucestoda</taxon>
        <taxon>Diphyllobothriidea</taxon>
        <taxon>Diphyllobothriidae</taxon>
        <taxon>Dibothriocephalus</taxon>
    </lineage>
</organism>
<dbReference type="AlphaFoldDB" id="A0A3P7LQ58"/>
<feature type="compositionally biased region" description="Polar residues" evidence="1">
    <location>
        <begin position="21"/>
        <end position="32"/>
    </location>
</feature>
<feature type="region of interest" description="Disordered" evidence="1">
    <location>
        <begin position="21"/>
        <end position="40"/>
    </location>
</feature>
<evidence type="ECO:0000313" key="2">
    <source>
        <dbReference type="EMBL" id="VDN12128.1"/>
    </source>
</evidence>
<dbReference type="Proteomes" id="UP000281553">
    <property type="component" value="Unassembled WGS sequence"/>
</dbReference>
<keyword evidence="3" id="KW-1185">Reference proteome</keyword>
<evidence type="ECO:0000313" key="3">
    <source>
        <dbReference type="Proteomes" id="UP000281553"/>
    </source>
</evidence>
<proteinExistence type="predicted"/>
<name>A0A3P7LQ58_DIBLA</name>
<gene>
    <name evidence="2" type="ORF">DILT_LOCUS7959</name>
</gene>